<evidence type="ECO:0000256" key="5">
    <source>
        <dbReference type="ARBA" id="ARBA00040994"/>
    </source>
</evidence>
<keyword evidence="2" id="KW-0853">WD repeat</keyword>
<dbReference type="InterPro" id="IPR001680">
    <property type="entry name" value="WD40_rpt"/>
</dbReference>
<accession>A0A7S4GA80</accession>
<keyword evidence="3" id="KW-0677">Repeat</keyword>
<sequence>MAEGDVNDVQKVLSLQWVFGLNKDEKGTVHNLSDGKRKAIFYYVGHTAVIYDVDTHKQRLLQGHKNPIISSCVSEDRRFVVTADLGEDSMLIVWDTYSFLPIKSISLNNYDGVLDMDLTNDAMYIVTLSKEMPQYISLWEWTAEDGDVPRLTTQVTAKDLQTCVRFNPDDYYLVVTNGLKRVIFWSWAEGSWKYYSPPISMRDFKQPVGDFTQSVFIPGTDLAATATVDGDICMWSQVKSEKKTKATDKTALKVVRVHNSAINYLTTVGPYIVTGGVEGFVRFFDIQLRIVAWFEELSGGPIISISFDRFSQHQKRVSLGLPEIDSEETPMFTGDEFQAPDFVVSTANAMVIDVPSASFATSDQEYQRGRLLVQGQDQPIMCLAAHPALPRLAIAGYSGNLHLWEYSTKKVLLLSIFKNLLAHCMAFDPKAQYLAIGFTNGVVKILDANTLEEMQSFRTAHDCIIYITFSHDSSLLAIADAENCVGLFRFTHRGQDPRKPVEWVYIGRNRSHRAPVTDIQFGVVPNGTAPRLMSIGEDKRLIEYNLADSEIEAGLRLRSAHKITQGAIPTAFLWHSAPLGDSNTKADSNQDVLVVATNEYKVKLFATDSNRQCIQTVLGPTYGGPLNKVLVITQLGPTGPQQYAIYTTHEKVVGLIKLPLDGNPRKAMGLLAHPMEISSATTSFDGRYVFTAGGRDCCVNQWAINGDQLKVQDGRPIVDHYIDVVEGGKDGDFMKEIIDYFYYAQIRSQGEETTAKRKIEGKIPFTQVPNLMRALGYYPSEKEIQNMTYEIYTRFEKIIGSEDIYIDFETFIRLYVNHRPVFGINKKNIENAFVAIGADPTSGVMDRDTLFNLLKTRGEPMHQLEVESSLKSLLGDEVTSVEMLEENITAKAFAENLLGFEDYEEAGWQEDAGEEDFDDVDDEEDDEEA</sequence>
<dbReference type="SMART" id="SM00320">
    <property type="entry name" value="WD40"/>
    <property type="match status" value="8"/>
</dbReference>
<dbReference type="InterPro" id="IPR024977">
    <property type="entry name" value="Apc4-like_WD40_dom"/>
</dbReference>
<dbReference type="Pfam" id="PF00400">
    <property type="entry name" value="WD40"/>
    <property type="match status" value="1"/>
</dbReference>
<dbReference type="Pfam" id="PF12894">
    <property type="entry name" value="ANAPC4_WD40"/>
    <property type="match status" value="1"/>
</dbReference>
<evidence type="ECO:0000259" key="7">
    <source>
        <dbReference type="Pfam" id="PF12894"/>
    </source>
</evidence>
<dbReference type="InterPro" id="IPR011047">
    <property type="entry name" value="Quinoprotein_ADH-like_sf"/>
</dbReference>
<dbReference type="EMBL" id="HBJA01120401">
    <property type="protein sequence ID" value="CAE0830151.1"/>
    <property type="molecule type" value="Transcribed_RNA"/>
</dbReference>
<evidence type="ECO:0000256" key="1">
    <source>
        <dbReference type="ARBA" id="ARBA00004138"/>
    </source>
</evidence>
<evidence type="ECO:0000256" key="2">
    <source>
        <dbReference type="ARBA" id="ARBA00022574"/>
    </source>
</evidence>
<dbReference type="SUPFAM" id="SSF101908">
    <property type="entry name" value="Putative isomerase YbhE"/>
    <property type="match status" value="1"/>
</dbReference>
<evidence type="ECO:0000256" key="3">
    <source>
        <dbReference type="ARBA" id="ARBA00022737"/>
    </source>
</evidence>
<dbReference type="Gene3D" id="1.10.238.10">
    <property type="entry name" value="EF-hand"/>
    <property type="match status" value="1"/>
</dbReference>
<dbReference type="AlphaFoldDB" id="A0A7S4GA80"/>
<proteinExistence type="predicted"/>
<dbReference type="Gene3D" id="2.130.10.10">
    <property type="entry name" value="YVTN repeat-like/Quinoprotein amine dehydrogenase"/>
    <property type="match status" value="2"/>
</dbReference>
<name>A0A7S4GA80_9EUGL</name>
<dbReference type="InterPro" id="IPR011992">
    <property type="entry name" value="EF-hand-dom_pair"/>
</dbReference>
<evidence type="ECO:0000256" key="4">
    <source>
        <dbReference type="ARBA" id="ARBA00023273"/>
    </source>
</evidence>
<feature type="domain" description="Anaphase-promoting complex subunit 4-like WD40" evidence="7">
    <location>
        <begin position="392"/>
        <end position="470"/>
    </location>
</feature>
<organism evidence="8">
    <name type="scientific">Eutreptiella gymnastica</name>
    <dbReference type="NCBI Taxonomy" id="73025"/>
    <lineage>
        <taxon>Eukaryota</taxon>
        <taxon>Discoba</taxon>
        <taxon>Euglenozoa</taxon>
        <taxon>Euglenida</taxon>
        <taxon>Spirocuta</taxon>
        <taxon>Euglenophyceae</taxon>
        <taxon>Eutreptiales</taxon>
        <taxon>Eutreptiaceae</taxon>
        <taxon>Eutreptiella</taxon>
    </lineage>
</organism>
<dbReference type="GO" id="GO:0031514">
    <property type="term" value="C:motile cilium"/>
    <property type="evidence" value="ECO:0007669"/>
    <property type="project" value="TreeGrafter"/>
</dbReference>
<dbReference type="SUPFAM" id="SSF50998">
    <property type="entry name" value="Quinoprotein alcohol dehydrogenase-like"/>
    <property type="match status" value="1"/>
</dbReference>
<keyword evidence="4" id="KW-0966">Cell projection</keyword>
<comment type="subcellular location">
    <subcellularLocation>
        <location evidence="1">Cell projection</location>
        <location evidence="1">Cilium</location>
    </subcellularLocation>
</comment>
<dbReference type="PANTHER" id="PTHR13720">
    <property type="entry name" value="WD-40 REPEAT PROTEIN"/>
    <property type="match status" value="1"/>
</dbReference>
<protein>
    <recommendedName>
        <fullName evidence="5">Cilia- and flagella-associated protein 251</fullName>
    </recommendedName>
</protein>
<feature type="region of interest" description="Disordered" evidence="6">
    <location>
        <begin position="904"/>
        <end position="929"/>
    </location>
</feature>
<dbReference type="PANTHER" id="PTHR13720:SF13">
    <property type="entry name" value="CILIA- AND FLAGELLA-ASSOCIATED PROTEIN 251"/>
    <property type="match status" value="1"/>
</dbReference>
<evidence type="ECO:0000313" key="8">
    <source>
        <dbReference type="EMBL" id="CAE0830151.1"/>
    </source>
</evidence>
<reference evidence="8" key="1">
    <citation type="submission" date="2021-01" db="EMBL/GenBank/DDBJ databases">
        <authorList>
            <person name="Corre E."/>
            <person name="Pelletier E."/>
            <person name="Niang G."/>
            <person name="Scheremetjew M."/>
            <person name="Finn R."/>
            <person name="Kale V."/>
            <person name="Holt S."/>
            <person name="Cochrane G."/>
            <person name="Meng A."/>
            <person name="Brown T."/>
            <person name="Cohen L."/>
        </authorList>
    </citation>
    <scope>NUCLEOTIDE SEQUENCE</scope>
    <source>
        <strain evidence="8">CCMP1594</strain>
    </source>
</reference>
<dbReference type="InterPro" id="IPR050630">
    <property type="entry name" value="WD_repeat_EMAP"/>
</dbReference>
<evidence type="ECO:0000256" key="6">
    <source>
        <dbReference type="SAM" id="MobiDB-lite"/>
    </source>
</evidence>
<dbReference type="InterPro" id="IPR015943">
    <property type="entry name" value="WD40/YVTN_repeat-like_dom_sf"/>
</dbReference>
<dbReference type="SUPFAM" id="SSF47473">
    <property type="entry name" value="EF-hand"/>
    <property type="match status" value="1"/>
</dbReference>
<gene>
    <name evidence="8" type="ORF">EGYM00163_LOCUS41431</name>
</gene>